<dbReference type="Proteomes" id="UP000323994">
    <property type="component" value="Unassembled WGS sequence"/>
</dbReference>
<evidence type="ECO:0000313" key="3">
    <source>
        <dbReference type="Proteomes" id="UP000323994"/>
    </source>
</evidence>
<protein>
    <submittedName>
        <fullName evidence="2">Uncharacterized protein</fullName>
    </submittedName>
</protein>
<feature type="signal peptide" evidence="1">
    <location>
        <begin position="1"/>
        <end position="20"/>
    </location>
</feature>
<keyword evidence="1" id="KW-0732">Signal</keyword>
<sequence>MKKIFFLLFIVLASFEFATAQHVYKTDDKPGLGKTSFGFFALNNDPNRIHVSTQTHLGGAPDYPWQTSIPALPSGASNFLSINTHYQYASDKGVTTNIDGLVPGHQYKLTYSILTTRYSSPQEPMGDYAGSFKAVLDPTEATSAQQNITFTAANRDKWIKMEMPFTALSNSVTITFTAHFIQGSTLHGAASLDIGENAVVDLCIAGSKAPQIEPDPKQAYKTLENTCPALTVDLNSVLTNGTSAPAGSKVVWYDNPNHTGGTVLNPSAIVTSKSYYAFFESDNAACWSNPSYEVKVNIKACAPPCWAGNAQITIPVKILNIGCDINTANLSDAFNGNLPAKPGTSLVWFDNASHTGAAIANPSAAAAGTYYAFFYDPLNQCYNTGNSTAKVTVAVNNSLCEPDLTPTIDIDEQNFNAAQLRDFIVTIWEVKGKPTYKPVRFAITKPAGFDITWKTNNTISQVLGGKANQNSNWDIIEDSQHVFITSKPGVTIGALGNAILGFTLQRQTTLASGETRKVTATLLKIGGGESNISNNTVVTAISAN</sequence>
<evidence type="ECO:0000256" key="1">
    <source>
        <dbReference type="SAM" id="SignalP"/>
    </source>
</evidence>
<dbReference type="OrthoDB" id="951012at2"/>
<dbReference type="EMBL" id="VBSN01000027">
    <property type="protein sequence ID" value="KAA6440334.1"/>
    <property type="molecule type" value="Genomic_DNA"/>
</dbReference>
<comment type="caution">
    <text evidence="2">The sequence shown here is derived from an EMBL/GenBank/DDBJ whole genome shotgun (WGS) entry which is preliminary data.</text>
</comment>
<organism evidence="2 3">
    <name type="scientific">Dyadobacter flavalbus</name>
    <dbReference type="NCBI Taxonomy" id="2579942"/>
    <lineage>
        <taxon>Bacteria</taxon>
        <taxon>Pseudomonadati</taxon>
        <taxon>Bacteroidota</taxon>
        <taxon>Cytophagia</taxon>
        <taxon>Cytophagales</taxon>
        <taxon>Spirosomataceae</taxon>
        <taxon>Dyadobacter</taxon>
    </lineage>
</organism>
<dbReference type="RefSeq" id="WP_139011347.1">
    <property type="nucleotide sequence ID" value="NZ_VBSN01000027.1"/>
</dbReference>
<evidence type="ECO:0000313" key="2">
    <source>
        <dbReference type="EMBL" id="KAA6440334.1"/>
    </source>
</evidence>
<proteinExistence type="predicted"/>
<reference evidence="2 3" key="1">
    <citation type="submission" date="2019-05" db="EMBL/GenBank/DDBJ databases">
        <authorList>
            <person name="Qu J.-H."/>
        </authorList>
    </citation>
    <scope>NUCLEOTIDE SEQUENCE [LARGE SCALE GENOMIC DNA]</scope>
    <source>
        <strain evidence="2 3">NS28</strain>
    </source>
</reference>
<accession>A0A5M8R011</accession>
<gene>
    <name evidence="2" type="ORF">FEM33_06940</name>
</gene>
<name>A0A5M8R011_9BACT</name>
<keyword evidence="3" id="KW-1185">Reference proteome</keyword>
<dbReference type="AlphaFoldDB" id="A0A5M8R011"/>
<feature type="chain" id="PRO_5024457874" evidence="1">
    <location>
        <begin position="21"/>
        <end position="544"/>
    </location>
</feature>